<sequence length="88" mass="9716">MMRATSWSLAASHATDTANPLVIKVIPRRITDPTDEGSVFSRFNFEQAKTANAAATPGSHNDGRAKNLLQFTISRHHEGIKITHIMKM</sequence>
<name>A0A6H9XPF7_9CORY</name>
<reference evidence="1" key="1">
    <citation type="submission" date="2020-03" db="EMBL/GenBank/DDBJ databases">
        <authorList>
            <person name="Johnston C.D."/>
            <person name="Cotton S.L."/>
            <person name="Dewhirst F.E."/>
        </authorList>
    </citation>
    <scope>NUCLEOTIDE SEQUENCE [LARGE SCALE GENOMIC DNA]</scope>
    <source>
        <strain evidence="1">ATCC 14266</strain>
    </source>
</reference>
<accession>A0A6H9XPF7</accession>
<evidence type="ECO:0000313" key="1">
    <source>
        <dbReference type="EMBL" id="QIP45265.1"/>
    </source>
</evidence>
<gene>
    <name evidence="1" type="ORF">HBA49_06865</name>
</gene>
<proteinExistence type="predicted"/>
<organism evidence="1">
    <name type="scientific">Corynebacterium matruchotii</name>
    <dbReference type="NCBI Taxonomy" id="43768"/>
    <lineage>
        <taxon>Bacteria</taxon>
        <taxon>Bacillati</taxon>
        <taxon>Actinomycetota</taxon>
        <taxon>Actinomycetes</taxon>
        <taxon>Mycobacteriales</taxon>
        <taxon>Corynebacteriaceae</taxon>
        <taxon>Corynebacterium</taxon>
    </lineage>
</organism>
<dbReference type="EMBL" id="CP050134">
    <property type="protein sequence ID" value="QIP45265.1"/>
    <property type="molecule type" value="Genomic_DNA"/>
</dbReference>
<dbReference type="AlphaFoldDB" id="A0A6H9XPF7"/>
<protein>
    <submittedName>
        <fullName evidence="1">Uncharacterized protein</fullName>
    </submittedName>
</protein>